<protein>
    <recommendedName>
        <fullName evidence="3">ATPase AAA-type core domain-containing protein</fullName>
    </recommendedName>
</protein>
<dbReference type="InterPro" id="IPR050221">
    <property type="entry name" value="26S_Proteasome_ATPase"/>
</dbReference>
<dbReference type="SUPFAM" id="SSF52540">
    <property type="entry name" value="P-loop containing nucleoside triphosphate hydrolases"/>
    <property type="match status" value="1"/>
</dbReference>
<dbReference type="STRING" id="35608.A0A2U1PYN6"/>
<evidence type="ECO:0000256" key="2">
    <source>
        <dbReference type="ARBA" id="ARBA00022840"/>
    </source>
</evidence>
<organism evidence="4 5">
    <name type="scientific">Artemisia annua</name>
    <name type="common">Sweet wormwood</name>
    <dbReference type="NCBI Taxonomy" id="35608"/>
    <lineage>
        <taxon>Eukaryota</taxon>
        <taxon>Viridiplantae</taxon>
        <taxon>Streptophyta</taxon>
        <taxon>Embryophyta</taxon>
        <taxon>Tracheophyta</taxon>
        <taxon>Spermatophyta</taxon>
        <taxon>Magnoliopsida</taxon>
        <taxon>eudicotyledons</taxon>
        <taxon>Gunneridae</taxon>
        <taxon>Pentapetalae</taxon>
        <taxon>asterids</taxon>
        <taxon>campanulids</taxon>
        <taxon>Asterales</taxon>
        <taxon>Asteraceae</taxon>
        <taxon>Asteroideae</taxon>
        <taxon>Anthemideae</taxon>
        <taxon>Artemisiinae</taxon>
        <taxon>Artemisia</taxon>
    </lineage>
</organism>
<gene>
    <name evidence="4" type="ORF">CTI12_AA096160</name>
</gene>
<keyword evidence="5" id="KW-1185">Reference proteome</keyword>
<dbReference type="PANTHER" id="PTHR23073">
    <property type="entry name" value="26S PROTEASOME REGULATORY SUBUNIT"/>
    <property type="match status" value="1"/>
</dbReference>
<proteinExistence type="predicted"/>
<keyword evidence="2" id="KW-0067">ATP-binding</keyword>
<sequence length="156" mass="17627">MVRKNKARRCPIWELKEMAVDMGSEIERNDTGAIIFPGIFASTEAICAFVHGRCEVIQKYLGEGPRLFRELLRVVNYLSPSIVFIDEIDVFGTQSMMPQSGGECEIQRTMLELSNQLDDFDSRGDVKVVLATNIIESLYPALLRPVCIDMKMSFNS</sequence>
<dbReference type="GO" id="GO:0016887">
    <property type="term" value="F:ATP hydrolysis activity"/>
    <property type="evidence" value="ECO:0007669"/>
    <property type="project" value="InterPro"/>
</dbReference>
<dbReference type="AlphaFoldDB" id="A0A2U1PYN6"/>
<evidence type="ECO:0000313" key="4">
    <source>
        <dbReference type="EMBL" id="PWA90817.1"/>
    </source>
</evidence>
<keyword evidence="1" id="KW-0547">Nucleotide-binding</keyword>
<evidence type="ECO:0000256" key="1">
    <source>
        <dbReference type="ARBA" id="ARBA00022741"/>
    </source>
</evidence>
<dbReference type="OrthoDB" id="9443236at2759"/>
<comment type="caution">
    <text evidence="4">The sequence shown here is derived from an EMBL/GenBank/DDBJ whole genome shotgun (WGS) entry which is preliminary data.</text>
</comment>
<dbReference type="Pfam" id="PF00004">
    <property type="entry name" value="AAA"/>
    <property type="match status" value="1"/>
</dbReference>
<feature type="domain" description="ATPase AAA-type core" evidence="3">
    <location>
        <begin position="54"/>
        <end position="154"/>
    </location>
</feature>
<evidence type="ECO:0000259" key="3">
    <source>
        <dbReference type="Pfam" id="PF00004"/>
    </source>
</evidence>
<dbReference type="EMBL" id="PKPP01000598">
    <property type="protein sequence ID" value="PWA90817.1"/>
    <property type="molecule type" value="Genomic_DNA"/>
</dbReference>
<dbReference type="Gene3D" id="3.40.50.300">
    <property type="entry name" value="P-loop containing nucleotide triphosphate hydrolases"/>
    <property type="match status" value="1"/>
</dbReference>
<dbReference type="GO" id="GO:0005524">
    <property type="term" value="F:ATP binding"/>
    <property type="evidence" value="ECO:0007669"/>
    <property type="project" value="UniProtKB-KW"/>
</dbReference>
<dbReference type="InterPro" id="IPR003959">
    <property type="entry name" value="ATPase_AAA_core"/>
</dbReference>
<accession>A0A2U1PYN6</accession>
<dbReference type="Proteomes" id="UP000245207">
    <property type="component" value="Unassembled WGS sequence"/>
</dbReference>
<evidence type="ECO:0000313" key="5">
    <source>
        <dbReference type="Proteomes" id="UP000245207"/>
    </source>
</evidence>
<dbReference type="InterPro" id="IPR027417">
    <property type="entry name" value="P-loop_NTPase"/>
</dbReference>
<name>A0A2U1PYN6_ARTAN</name>
<reference evidence="4 5" key="1">
    <citation type="journal article" date="2018" name="Mol. Plant">
        <title>The genome of Artemisia annua provides insight into the evolution of Asteraceae family and artemisinin biosynthesis.</title>
        <authorList>
            <person name="Shen Q."/>
            <person name="Zhang L."/>
            <person name="Liao Z."/>
            <person name="Wang S."/>
            <person name="Yan T."/>
            <person name="Shi P."/>
            <person name="Liu M."/>
            <person name="Fu X."/>
            <person name="Pan Q."/>
            <person name="Wang Y."/>
            <person name="Lv Z."/>
            <person name="Lu X."/>
            <person name="Zhang F."/>
            <person name="Jiang W."/>
            <person name="Ma Y."/>
            <person name="Chen M."/>
            <person name="Hao X."/>
            <person name="Li L."/>
            <person name="Tang Y."/>
            <person name="Lv G."/>
            <person name="Zhou Y."/>
            <person name="Sun X."/>
            <person name="Brodelius P.E."/>
            <person name="Rose J.K.C."/>
            <person name="Tang K."/>
        </authorList>
    </citation>
    <scope>NUCLEOTIDE SEQUENCE [LARGE SCALE GENOMIC DNA]</scope>
    <source>
        <strain evidence="5">cv. Huhao1</strain>
        <tissue evidence="4">Leaf</tissue>
    </source>
</reference>